<keyword evidence="5" id="KW-0812">Transmembrane</keyword>
<dbReference type="PANTHER" id="PTHR31490:SF1">
    <property type="entry name" value="ENDO-1,4-BETA-XYLANASE 1"/>
    <property type="match status" value="1"/>
</dbReference>
<keyword evidence="2 7" id="KW-0378">Hydrolase</keyword>
<dbReference type="Gene3D" id="2.60.120.260">
    <property type="entry name" value="Galactose-binding domain-like"/>
    <property type="match status" value="1"/>
</dbReference>
<keyword evidence="5" id="KW-1133">Transmembrane helix</keyword>
<comment type="similarity">
    <text evidence="1">Belongs to the glycosyl hydrolase 10 (cellulase F) family.</text>
</comment>
<dbReference type="Gene3D" id="3.20.20.80">
    <property type="entry name" value="Glycosidases"/>
    <property type="match status" value="1"/>
</dbReference>
<dbReference type="SUPFAM" id="SSF49785">
    <property type="entry name" value="Galactose-binding domain-like"/>
    <property type="match status" value="1"/>
</dbReference>
<comment type="caution">
    <text evidence="7">The sequence shown here is derived from an EMBL/GenBank/DDBJ whole genome shotgun (WGS) entry which is preliminary data.</text>
</comment>
<keyword evidence="5" id="KW-0472">Membrane</keyword>
<dbReference type="AlphaFoldDB" id="A0A699QC95"/>
<sequence length="197" mass="22342">SAWVRLGSGATGPHNVNVALGVDSQWVNGGQVEINDAEHWHEICGSFRIEKQAAKVMVYIQGPAAGISFMVAGLQIFAVDRQPRFRHLKRQTDLIRTRDVILKFSTPDSSTMHSTKVIVKQTQNSFPIGTCISRTNIDNEDFVAFFVKYFNWAVFGNELKWYWTESQQGKLDYKDADDLLKLCDDNNIAARGHCIFW</sequence>
<feature type="non-terminal residue" evidence="7">
    <location>
        <position position="1"/>
    </location>
</feature>
<protein>
    <submittedName>
        <fullName evidence="7">Glycoside hydrolase, family 10</fullName>
    </submittedName>
</protein>
<dbReference type="GO" id="GO:0031176">
    <property type="term" value="F:endo-1,4-beta-xylanase activity"/>
    <property type="evidence" value="ECO:0007669"/>
    <property type="project" value="UniProtKB-ARBA"/>
</dbReference>
<evidence type="ECO:0000256" key="4">
    <source>
        <dbReference type="ARBA" id="ARBA00023326"/>
    </source>
</evidence>
<dbReference type="InterPro" id="IPR044846">
    <property type="entry name" value="GH10"/>
</dbReference>
<organism evidence="7">
    <name type="scientific">Tanacetum cinerariifolium</name>
    <name type="common">Dalmatian daisy</name>
    <name type="synonym">Chrysanthemum cinerariifolium</name>
    <dbReference type="NCBI Taxonomy" id="118510"/>
    <lineage>
        <taxon>Eukaryota</taxon>
        <taxon>Viridiplantae</taxon>
        <taxon>Streptophyta</taxon>
        <taxon>Embryophyta</taxon>
        <taxon>Tracheophyta</taxon>
        <taxon>Spermatophyta</taxon>
        <taxon>Magnoliopsida</taxon>
        <taxon>eudicotyledons</taxon>
        <taxon>Gunneridae</taxon>
        <taxon>Pentapetalae</taxon>
        <taxon>asterids</taxon>
        <taxon>campanulids</taxon>
        <taxon>Asterales</taxon>
        <taxon>Asteraceae</taxon>
        <taxon>Asteroideae</taxon>
        <taxon>Anthemideae</taxon>
        <taxon>Anthemidinae</taxon>
        <taxon>Tanacetum</taxon>
    </lineage>
</organism>
<name>A0A699QC95_TANCI</name>
<dbReference type="EMBL" id="BKCJ010976621">
    <property type="protein sequence ID" value="GFC58197.1"/>
    <property type="molecule type" value="Genomic_DNA"/>
</dbReference>
<evidence type="ECO:0000259" key="6">
    <source>
        <dbReference type="PROSITE" id="PS51760"/>
    </source>
</evidence>
<dbReference type="InterPro" id="IPR017853">
    <property type="entry name" value="GH"/>
</dbReference>
<evidence type="ECO:0000313" key="7">
    <source>
        <dbReference type="EMBL" id="GFC58197.1"/>
    </source>
</evidence>
<gene>
    <name evidence="7" type="ORF">Tci_830167</name>
</gene>
<evidence type="ECO:0000256" key="1">
    <source>
        <dbReference type="ARBA" id="ARBA00007495"/>
    </source>
</evidence>
<evidence type="ECO:0000256" key="3">
    <source>
        <dbReference type="ARBA" id="ARBA00023277"/>
    </source>
</evidence>
<dbReference type="InterPro" id="IPR001000">
    <property type="entry name" value="GH10_dom"/>
</dbReference>
<reference evidence="7" key="1">
    <citation type="journal article" date="2019" name="Sci. Rep.">
        <title>Draft genome of Tanacetum cinerariifolium, the natural source of mosquito coil.</title>
        <authorList>
            <person name="Yamashiro T."/>
            <person name="Shiraishi A."/>
            <person name="Satake H."/>
            <person name="Nakayama K."/>
        </authorList>
    </citation>
    <scope>NUCLEOTIDE SEQUENCE</scope>
</reference>
<feature type="domain" description="GH10" evidence="6">
    <location>
        <begin position="112"/>
        <end position="197"/>
    </location>
</feature>
<dbReference type="PANTHER" id="PTHR31490">
    <property type="entry name" value="GLYCOSYL HYDROLASE"/>
    <property type="match status" value="1"/>
</dbReference>
<dbReference type="Pfam" id="PF00331">
    <property type="entry name" value="Glyco_hydro_10"/>
    <property type="match status" value="1"/>
</dbReference>
<feature type="transmembrane region" description="Helical" evidence="5">
    <location>
        <begin position="56"/>
        <end position="79"/>
    </location>
</feature>
<keyword evidence="4" id="KW-0624">Polysaccharide degradation</keyword>
<evidence type="ECO:0000256" key="2">
    <source>
        <dbReference type="ARBA" id="ARBA00022801"/>
    </source>
</evidence>
<evidence type="ECO:0000256" key="5">
    <source>
        <dbReference type="SAM" id="Phobius"/>
    </source>
</evidence>
<dbReference type="GO" id="GO:0000272">
    <property type="term" value="P:polysaccharide catabolic process"/>
    <property type="evidence" value="ECO:0007669"/>
    <property type="project" value="UniProtKB-KW"/>
</dbReference>
<keyword evidence="3" id="KW-0119">Carbohydrate metabolism</keyword>
<accession>A0A699QC95</accession>
<dbReference type="SUPFAM" id="SSF51445">
    <property type="entry name" value="(Trans)glycosidases"/>
    <property type="match status" value="1"/>
</dbReference>
<dbReference type="PROSITE" id="PS51760">
    <property type="entry name" value="GH10_2"/>
    <property type="match status" value="1"/>
</dbReference>
<proteinExistence type="inferred from homology"/>
<feature type="non-terminal residue" evidence="7">
    <location>
        <position position="197"/>
    </location>
</feature>
<dbReference type="InterPro" id="IPR008979">
    <property type="entry name" value="Galactose-bd-like_sf"/>
</dbReference>